<feature type="transmembrane region" description="Helical" evidence="1">
    <location>
        <begin position="469"/>
        <end position="489"/>
    </location>
</feature>
<reference evidence="2 3" key="2">
    <citation type="submission" date="2024-08" db="EMBL/GenBank/DDBJ databases">
        <title>Phylogenomic analyses of a clade within the roseobacter group suggest taxonomic reassignments of species of the genera Aestuariivita, Citreicella, Loktanella, Nautella, Pelagibaca, Ruegeria, Thalassobius, Thiobacimonas and Tropicibacter, and the proposal o.</title>
        <authorList>
            <person name="Jeon C.O."/>
        </authorList>
    </citation>
    <scope>NUCLEOTIDE SEQUENCE [LARGE SCALE GENOMIC DNA]</scope>
    <source>
        <strain evidence="2 3">SS1-5</strain>
    </source>
</reference>
<name>A0AAN0NM56_9RHOB</name>
<keyword evidence="1" id="KW-0472">Membrane</keyword>
<keyword evidence="1" id="KW-0812">Transmembrane</keyword>
<dbReference type="RefSeq" id="WP_342078262.1">
    <property type="nucleotide sequence ID" value="NZ_CP151767.2"/>
</dbReference>
<sequence length="509" mass="56435">MIADIKFYISLFFRRLHYFLLILILCTATGLVLALTLPPVYRAEARLLVESPQIPDDLAASTVRAGAPELLRVIEQRLLTRANLLDLARRFDVYPPDNDMSADEIVRDMRDRIGIGLPLDGETTGLVFIAFDASTAETSSEVTNDLLTQILQQNVELRTTVSGQTLDFFEQEVTRLDAQLAAQGARILEFKLEHKDALPESLDYRRTRLSALQERVLQIDRELAALSDRRSRLAELFELTGRVDLNEASLPPEERQLRELQEQLASALVIYSATNPRVRSLQAQVAALEDLVAQQREDNSGSRNELLTTYDLQISDIDGQINFLAEQKSLVETEMEQLLVSINATPENAITLGTLERNYENIQTQFDQATEALSEARTGDRIEALSKGQRIVVIEQASPPAGPYKPNRKLIVAAGMAGGMAAGGGLILLLELLNRSIRRPVEITNALGAKPFASLPYLTTGKQRATRMLIILLILTAVGLGVPAAIYYVHIEIMPIDLIIDKLIDMAGL</sequence>
<accession>A0AAN0NM56</accession>
<dbReference type="PANTHER" id="PTHR32309:SF31">
    <property type="entry name" value="CAPSULAR EXOPOLYSACCHARIDE FAMILY"/>
    <property type="match status" value="1"/>
</dbReference>
<dbReference type="InterPro" id="IPR050445">
    <property type="entry name" value="Bact_polysacc_biosynth/exp"/>
</dbReference>
<proteinExistence type="predicted"/>
<dbReference type="KEGG" id="yrh:AABB31_08945"/>
<feature type="transmembrane region" description="Helical" evidence="1">
    <location>
        <begin position="410"/>
        <end position="430"/>
    </location>
</feature>
<evidence type="ECO:0000313" key="2">
    <source>
        <dbReference type="EMBL" id="WZU68969.1"/>
    </source>
</evidence>
<reference evidence="3" key="1">
    <citation type="submission" date="2024-04" db="EMBL/GenBank/DDBJ databases">
        <title>Phylogenomic analyses of a clade within the roseobacter group suggest taxonomic reassignments of species of the genera Aestuariivita, Citreicella, Loktanella, Nautella, Pelagibaca, Ruegeria, Thalassobius, Thiobacimonas and Tropicibacter, and the proposal o.</title>
        <authorList>
            <person name="Jeon C.O."/>
        </authorList>
    </citation>
    <scope>NUCLEOTIDE SEQUENCE [LARGE SCALE GENOMIC DNA]</scope>
    <source>
        <strain evidence="3">SS1-5</strain>
    </source>
</reference>
<evidence type="ECO:0000256" key="1">
    <source>
        <dbReference type="SAM" id="Phobius"/>
    </source>
</evidence>
<keyword evidence="3" id="KW-1185">Reference proteome</keyword>
<dbReference type="PANTHER" id="PTHR32309">
    <property type="entry name" value="TYROSINE-PROTEIN KINASE"/>
    <property type="match status" value="1"/>
</dbReference>
<dbReference type="EMBL" id="CP151767">
    <property type="protein sequence ID" value="WZU68969.1"/>
    <property type="molecule type" value="Genomic_DNA"/>
</dbReference>
<protein>
    <submittedName>
        <fullName evidence="2">GumC family protein</fullName>
    </submittedName>
</protein>
<keyword evidence="1" id="KW-1133">Transmembrane helix</keyword>
<dbReference type="Proteomes" id="UP001470809">
    <property type="component" value="Chromosome"/>
</dbReference>
<gene>
    <name evidence="2" type="ORF">AABB31_08945</name>
</gene>
<organism evidence="2 3">
    <name type="scientific">Yoonia rhodophyticola</name>
    <dbReference type="NCBI Taxonomy" id="3137370"/>
    <lineage>
        <taxon>Bacteria</taxon>
        <taxon>Pseudomonadati</taxon>
        <taxon>Pseudomonadota</taxon>
        <taxon>Alphaproteobacteria</taxon>
        <taxon>Rhodobacterales</taxon>
        <taxon>Paracoccaceae</taxon>
        <taxon>Yoonia</taxon>
    </lineage>
</organism>
<evidence type="ECO:0000313" key="3">
    <source>
        <dbReference type="Proteomes" id="UP001470809"/>
    </source>
</evidence>
<dbReference type="AlphaFoldDB" id="A0AAN0NM56"/>